<dbReference type="Proteomes" id="UP000321513">
    <property type="component" value="Unassembled WGS sequence"/>
</dbReference>
<feature type="transmembrane region" description="Helical" evidence="1">
    <location>
        <begin position="219"/>
        <end position="235"/>
    </location>
</feature>
<feature type="transmembrane region" description="Helical" evidence="1">
    <location>
        <begin position="367"/>
        <end position="387"/>
    </location>
</feature>
<keyword evidence="1" id="KW-0812">Transmembrane</keyword>
<keyword evidence="1" id="KW-0472">Membrane</keyword>
<protein>
    <recommendedName>
        <fullName evidence="4">O-antigen polymerase</fullName>
    </recommendedName>
</protein>
<keyword evidence="1" id="KW-1133">Transmembrane helix</keyword>
<evidence type="ECO:0008006" key="4">
    <source>
        <dbReference type="Google" id="ProtNLM"/>
    </source>
</evidence>
<feature type="transmembrane region" description="Helical" evidence="1">
    <location>
        <begin position="423"/>
        <end position="440"/>
    </location>
</feature>
<evidence type="ECO:0000313" key="2">
    <source>
        <dbReference type="EMBL" id="GEO10453.1"/>
    </source>
</evidence>
<feature type="transmembrane region" description="Helical" evidence="1">
    <location>
        <begin position="192"/>
        <end position="212"/>
    </location>
</feature>
<feature type="transmembrane region" description="Helical" evidence="1">
    <location>
        <begin position="31"/>
        <end position="49"/>
    </location>
</feature>
<sequence length="441" mass="48055">MHKQQDRITAFNNESYDGISDNKTTFLKKAVWLYFLLLIFEGALRKWLLPALDTPLLVVRDPIALFIVLASWRLGLLPSTPYLTFTIIIGVIALFTSLFFGHGNLAVAVFGARILLIHFPLMFAIGRIFNLEDVVKIGKATLYIAIPMTVLVTLQFYSPQSAWVNRGVGGSLQGAGFSGAGEFFRPPGTFSFTNGNTLFYSFAAPFIIYFFLNPEKINKYILLASGVALICAVPLSISRGLLFQVLISLIFTGVAIGRKPENLGKILLFLLVGLIALVSLSKFSFFQTATGAFSERYEIANESEGGLNGVLVDRYLGGMVEAIKNSYGLPFFGRGIGMGTNVGSSLLTGETTFLIAEGEWGRLIGEMGPLLGIFLIAIRVFFSIRIAWASFKKIASGNLLPWVLVSFGLLLIPQGQWGQPTSLGFSTLLGGLIIASLRVSN</sequence>
<proteinExistence type="predicted"/>
<feature type="transmembrane region" description="Helical" evidence="1">
    <location>
        <begin position="266"/>
        <end position="286"/>
    </location>
</feature>
<feature type="transmembrane region" description="Helical" evidence="1">
    <location>
        <begin position="82"/>
        <end position="100"/>
    </location>
</feature>
<comment type="caution">
    <text evidence="2">The sequence shown here is derived from an EMBL/GenBank/DDBJ whole genome shotgun (WGS) entry which is preliminary data.</text>
</comment>
<feature type="transmembrane region" description="Helical" evidence="1">
    <location>
        <begin position="241"/>
        <end position="257"/>
    </location>
</feature>
<dbReference type="AlphaFoldDB" id="A0A512BEQ7"/>
<accession>A0A512BEQ7</accession>
<gene>
    <name evidence="2" type="ORF">SAE01_29490</name>
</gene>
<keyword evidence="3" id="KW-1185">Reference proteome</keyword>
<evidence type="ECO:0000313" key="3">
    <source>
        <dbReference type="Proteomes" id="UP000321513"/>
    </source>
</evidence>
<feature type="transmembrane region" description="Helical" evidence="1">
    <location>
        <begin position="55"/>
        <end position="75"/>
    </location>
</feature>
<dbReference type="EMBL" id="BJYT01000011">
    <property type="protein sequence ID" value="GEO10453.1"/>
    <property type="molecule type" value="Genomic_DNA"/>
</dbReference>
<feature type="transmembrane region" description="Helical" evidence="1">
    <location>
        <begin position="399"/>
        <end position="417"/>
    </location>
</feature>
<reference evidence="2 3" key="1">
    <citation type="submission" date="2019-07" db="EMBL/GenBank/DDBJ databases">
        <title>Whole genome shotgun sequence of Segetibacter aerophilus NBRC 106135.</title>
        <authorList>
            <person name="Hosoyama A."/>
            <person name="Uohara A."/>
            <person name="Ohji S."/>
            <person name="Ichikawa N."/>
        </authorList>
    </citation>
    <scope>NUCLEOTIDE SEQUENCE [LARGE SCALE GENOMIC DNA]</scope>
    <source>
        <strain evidence="2 3">NBRC 106135</strain>
    </source>
</reference>
<name>A0A512BEQ7_9BACT</name>
<feature type="transmembrane region" description="Helical" evidence="1">
    <location>
        <begin position="106"/>
        <end position="128"/>
    </location>
</feature>
<evidence type="ECO:0000256" key="1">
    <source>
        <dbReference type="SAM" id="Phobius"/>
    </source>
</evidence>
<organism evidence="2 3">
    <name type="scientific">Segetibacter aerophilus</name>
    <dbReference type="NCBI Taxonomy" id="670293"/>
    <lineage>
        <taxon>Bacteria</taxon>
        <taxon>Pseudomonadati</taxon>
        <taxon>Bacteroidota</taxon>
        <taxon>Chitinophagia</taxon>
        <taxon>Chitinophagales</taxon>
        <taxon>Chitinophagaceae</taxon>
        <taxon>Segetibacter</taxon>
    </lineage>
</organism>
<feature type="transmembrane region" description="Helical" evidence="1">
    <location>
        <begin position="140"/>
        <end position="158"/>
    </location>
</feature>